<dbReference type="EMBL" id="CP034346">
    <property type="protein sequence ID" value="AZS17032.1"/>
    <property type="molecule type" value="Genomic_DNA"/>
</dbReference>
<gene>
    <name evidence="7" type="ORF">EI981_22935</name>
</gene>
<dbReference type="SUPFAM" id="SSF46785">
    <property type="entry name" value="Winged helix' DNA-binding domain"/>
    <property type="match status" value="1"/>
</dbReference>
<keyword evidence="1" id="KW-0805">Transcription regulation</keyword>
<evidence type="ECO:0000256" key="3">
    <source>
        <dbReference type="ARBA" id="ARBA00023159"/>
    </source>
</evidence>
<keyword evidence="4" id="KW-0804">Transcription</keyword>
<dbReference type="Proteomes" id="UP000270678">
    <property type="component" value="Chromosome"/>
</dbReference>
<dbReference type="SMART" id="SM00100">
    <property type="entry name" value="cNMP"/>
    <property type="match status" value="1"/>
</dbReference>
<evidence type="ECO:0000259" key="6">
    <source>
        <dbReference type="PROSITE" id="PS51063"/>
    </source>
</evidence>
<keyword evidence="3" id="KW-0010">Activator</keyword>
<dbReference type="RefSeq" id="WP_127002216.1">
    <property type="nucleotide sequence ID" value="NZ_CP034346.1"/>
</dbReference>
<dbReference type="InterPro" id="IPR036388">
    <property type="entry name" value="WH-like_DNA-bd_sf"/>
</dbReference>
<dbReference type="InterPro" id="IPR036390">
    <property type="entry name" value="WH_DNA-bd_sf"/>
</dbReference>
<dbReference type="InterPro" id="IPR050397">
    <property type="entry name" value="Env_Response_Regulators"/>
</dbReference>
<accession>A0A3Q9IE06</accession>
<feature type="domain" description="HTH crp-type" evidence="6">
    <location>
        <begin position="146"/>
        <end position="223"/>
    </location>
</feature>
<dbReference type="SMART" id="SM00419">
    <property type="entry name" value="HTH_CRP"/>
    <property type="match status" value="1"/>
</dbReference>
<dbReference type="CDD" id="cd00038">
    <property type="entry name" value="CAP_ED"/>
    <property type="match status" value="1"/>
</dbReference>
<dbReference type="Pfam" id="PF13545">
    <property type="entry name" value="HTH_Crp_2"/>
    <property type="match status" value="1"/>
</dbReference>
<dbReference type="Gene3D" id="2.60.120.10">
    <property type="entry name" value="Jelly Rolls"/>
    <property type="match status" value="1"/>
</dbReference>
<evidence type="ECO:0000256" key="4">
    <source>
        <dbReference type="ARBA" id="ARBA00023163"/>
    </source>
</evidence>
<dbReference type="InterPro" id="IPR000595">
    <property type="entry name" value="cNMP-bd_dom"/>
</dbReference>
<dbReference type="SUPFAM" id="SSF51206">
    <property type="entry name" value="cAMP-binding domain-like"/>
    <property type="match status" value="1"/>
</dbReference>
<dbReference type="Gene3D" id="1.10.10.10">
    <property type="entry name" value="Winged helix-like DNA-binding domain superfamily/Winged helix DNA-binding domain"/>
    <property type="match status" value="1"/>
</dbReference>
<dbReference type="InterPro" id="IPR014710">
    <property type="entry name" value="RmlC-like_jellyroll"/>
</dbReference>
<dbReference type="InterPro" id="IPR018490">
    <property type="entry name" value="cNMP-bd_dom_sf"/>
</dbReference>
<dbReference type="GO" id="GO:0005829">
    <property type="term" value="C:cytosol"/>
    <property type="evidence" value="ECO:0007669"/>
    <property type="project" value="TreeGrafter"/>
</dbReference>
<sequence>MDKIQYLSQFNLLHTLSEEDLIVMDKLTLITSYLPKTFIQTPESFQEKLYFVKKGRVRLYRINPEGKQFTLDILSEGNVFGELNGISLGTRDLFIEAIVESDICMIDQKRFENFLVEHPRFLLNMLKVLSERLVYISSLAQNLALGRLHERIMHVLQRLSRQFGVKCDQRDNDYYRIDTPLSHQEIAHLVGASREAVTLALQELAEAKAIKTDFRTIYIHCEHLNIEYK</sequence>
<evidence type="ECO:0000259" key="5">
    <source>
        <dbReference type="PROSITE" id="PS50042"/>
    </source>
</evidence>
<dbReference type="Pfam" id="PF00027">
    <property type="entry name" value="cNMP_binding"/>
    <property type="match status" value="1"/>
</dbReference>
<protein>
    <submittedName>
        <fullName evidence="7">Crp/Fnr family transcriptional regulator</fullName>
    </submittedName>
</protein>
<dbReference type="GO" id="GO:0003677">
    <property type="term" value="F:DNA binding"/>
    <property type="evidence" value="ECO:0007669"/>
    <property type="project" value="UniProtKB-KW"/>
</dbReference>
<dbReference type="KEGG" id="plut:EI981_22935"/>
<keyword evidence="8" id="KW-1185">Reference proteome</keyword>
<feature type="domain" description="Cyclic nucleotide-binding" evidence="5">
    <location>
        <begin position="12"/>
        <end position="115"/>
    </location>
</feature>
<dbReference type="PANTHER" id="PTHR24567:SF74">
    <property type="entry name" value="HTH-TYPE TRANSCRIPTIONAL REGULATOR ARCR"/>
    <property type="match status" value="1"/>
</dbReference>
<reference evidence="8" key="1">
    <citation type="submission" date="2018-12" db="EMBL/GenBank/DDBJ databases">
        <title>Complete genome sequence of Paenibacillus sp. MBLB1234.</title>
        <authorList>
            <person name="Nam Y.-D."/>
            <person name="Kang J."/>
            <person name="Chung W.-H."/>
            <person name="Park Y.S."/>
        </authorList>
    </citation>
    <scope>NUCLEOTIDE SEQUENCE [LARGE SCALE GENOMIC DNA]</scope>
    <source>
        <strain evidence="8">MBLB1234</strain>
    </source>
</reference>
<evidence type="ECO:0000256" key="1">
    <source>
        <dbReference type="ARBA" id="ARBA00023015"/>
    </source>
</evidence>
<dbReference type="InterPro" id="IPR012318">
    <property type="entry name" value="HTH_CRP"/>
</dbReference>
<dbReference type="AlphaFoldDB" id="A0A3Q9IE06"/>
<dbReference type="OrthoDB" id="9812325at2"/>
<dbReference type="PANTHER" id="PTHR24567">
    <property type="entry name" value="CRP FAMILY TRANSCRIPTIONAL REGULATORY PROTEIN"/>
    <property type="match status" value="1"/>
</dbReference>
<dbReference type="PROSITE" id="PS51063">
    <property type="entry name" value="HTH_CRP_2"/>
    <property type="match status" value="1"/>
</dbReference>
<keyword evidence="2" id="KW-0238">DNA-binding</keyword>
<dbReference type="GO" id="GO:0003700">
    <property type="term" value="F:DNA-binding transcription factor activity"/>
    <property type="evidence" value="ECO:0007669"/>
    <property type="project" value="TreeGrafter"/>
</dbReference>
<evidence type="ECO:0000313" key="8">
    <source>
        <dbReference type="Proteomes" id="UP000270678"/>
    </source>
</evidence>
<organism evidence="7 8">
    <name type="scientific">Paenibacillus lutimineralis</name>
    <dbReference type="NCBI Taxonomy" id="2707005"/>
    <lineage>
        <taxon>Bacteria</taxon>
        <taxon>Bacillati</taxon>
        <taxon>Bacillota</taxon>
        <taxon>Bacilli</taxon>
        <taxon>Bacillales</taxon>
        <taxon>Paenibacillaceae</taxon>
        <taxon>Paenibacillus</taxon>
    </lineage>
</organism>
<proteinExistence type="predicted"/>
<dbReference type="PROSITE" id="PS50042">
    <property type="entry name" value="CNMP_BINDING_3"/>
    <property type="match status" value="1"/>
</dbReference>
<evidence type="ECO:0000256" key="2">
    <source>
        <dbReference type="ARBA" id="ARBA00023125"/>
    </source>
</evidence>
<name>A0A3Q9IE06_9BACL</name>
<evidence type="ECO:0000313" key="7">
    <source>
        <dbReference type="EMBL" id="AZS17032.1"/>
    </source>
</evidence>